<dbReference type="Proteomes" id="UP001187415">
    <property type="component" value="Unassembled WGS sequence"/>
</dbReference>
<evidence type="ECO:0000259" key="1">
    <source>
        <dbReference type="Pfam" id="PF04961"/>
    </source>
</evidence>
<keyword evidence="3" id="KW-1185">Reference proteome</keyword>
<dbReference type="InterPro" id="IPR007044">
    <property type="entry name" value="Cyclodeamin/CycHdrlase"/>
</dbReference>
<evidence type="ECO:0000313" key="3">
    <source>
        <dbReference type="Proteomes" id="UP001187415"/>
    </source>
</evidence>
<comment type="caution">
    <text evidence="2">The sequence shown here is derived from an EMBL/GenBank/DDBJ whole genome shotgun (WGS) entry which is preliminary data.</text>
</comment>
<accession>A0AA88IKD2</accession>
<dbReference type="InterPro" id="IPR036178">
    <property type="entry name" value="Formintransfe-cycloase-like_sf"/>
</dbReference>
<protein>
    <recommendedName>
        <fullName evidence="1">Cyclodeaminase/cyclohydrolase domain-containing protein</fullName>
    </recommendedName>
</protein>
<name>A0AA88IKD2_CHASR</name>
<evidence type="ECO:0000313" key="2">
    <source>
        <dbReference type="EMBL" id="KAK2814683.1"/>
    </source>
</evidence>
<dbReference type="Pfam" id="PF04961">
    <property type="entry name" value="FTCD_C"/>
    <property type="match status" value="1"/>
</dbReference>
<dbReference type="EMBL" id="JAUPFM010000027">
    <property type="protein sequence ID" value="KAK2814683.1"/>
    <property type="molecule type" value="Genomic_DNA"/>
</dbReference>
<reference evidence="2" key="1">
    <citation type="submission" date="2023-07" db="EMBL/GenBank/DDBJ databases">
        <title>Chromosome-level Genome Assembly of Striped Snakehead (Channa striata).</title>
        <authorList>
            <person name="Liu H."/>
        </authorList>
    </citation>
    <scope>NUCLEOTIDE SEQUENCE</scope>
    <source>
        <strain evidence="2">Gz</strain>
        <tissue evidence="2">Muscle</tissue>
    </source>
</reference>
<proteinExistence type="predicted"/>
<dbReference type="SUPFAM" id="SSF101262">
    <property type="entry name" value="Methenyltetrahydrofolate cyclohydrolase-like"/>
    <property type="match status" value="1"/>
</dbReference>
<sequence length="90" mass="9794">MAQLVECVPNFSEGPNKEGAALGSMVGHMTYVKRQFDNLDGVMRRLIPPFHQATDGLLDTDSSAFNSYTVHFCQTTAGSQDHAPHPSVSQ</sequence>
<organism evidence="2 3">
    <name type="scientific">Channa striata</name>
    <name type="common">Snakehead murrel</name>
    <name type="synonym">Ophicephalus striatus</name>
    <dbReference type="NCBI Taxonomy" id="64152"/>
    <lineage>
        <taxon>Eukaryota</taxon>
        <taxon>Metazoa</taxon>
        <taxon>Chordata</taxon>
        <taxon>Craniata</taxon>
        <taxon>Vertebrata</taxon>
        <taxon>Euteleostomi</taxon>
        <taxon>Actinopterygii</taxon>
        <taxon>Neopterygii</taxon>
        <taxon>Teleostei</taxon>
        <taxon>Neoteleostei</taxon>
        <taxon>Acanthomorphata</taxon>
        <taxon>Anabantaria</taxon>
        <taxon>Anabantiformes</taxon>
        <taxon>Channoidei</taxon>
        <taxon>Channidae</taxon>
        <taxon>Channa</taxon>
    </lineage>
</organism>
<feature type="domain" description="Cyclodeaminase/cyclohydrolase" evidence="1">
    <location>
        <begin position="19"/>
        <end position="71"/>
    </location>
</feature>
<dbReference type="AlphaFoldDB" id="A0AA88IKD2"/>
<dbReference type="GO" id="GO:0003824">
    <property type="term" value="F:catalytic activity"/>
    <property type="evidence" value="ECO:0007669"/>
    <property type="project" value="InterPro"/>
</dbReference>
<dbReference type="Gene3D" id="1.20.120.680">
    <property type="entry name" value="Formiminotetrahydrofolate cyclodeaminase monomer, up-and-down helical bundle"/>
    <property type="match status" value="1"/>
</dbReference>
<gene>
    <name evidence="2" type="ORF">Q5P01_000760</name>
</gene>